<feature type="domain" description="NADP-dependent oxidoreductase" evidence="1">
    <location>
        <begin position="18"/>
        <end position="117"/>
    </location>
</feature>
<dbReference type="PANTHER" id="PTHR11732">
    <property type="entry name" value="ALDO/KETO REDUCTASE"/>
    <property type="match status" value="1"/>
</dbReference>
<dbReference type="Gene3D" id="3.20.20.100">
    <property type="entry name" value="NADP-dependent oxidoreductase domain"/>
    <property type="match status" value="1"/>
</dbReference>
<evidence type="ECO:0000313" key="2">
    <source>
        <dbReference type="EMBL" id="KAJ8986024.1"/>
    </source>
</evidence>
<dbReference type="InterPro" id="IPR036812">
    <property type="entry name" value="NAD(P)_OxRdtase_dom_sf"/>
</dbReference>
<dbReference type="Pfam" id="PF00248">
    <property type="entry name" value="Aldo_ket_red"/>
    <property type="match status" value="1"/>
</dbReference>
<dbReference type="EMBL" id="JAPWTJ010000004">
    <property type="protein sequence ID" value="KAJ8986024.1"/>
    <property type="molecule type" value="Genomic_DNA"/>
</dbReference>
<keyword evidence="3" id="KW-1185">Reference proteome</keyword>
<reference evidence="2" key="1">
    <citation type="journal article" date="2023" name="Insect Mol. Biol.">
        <title>Genome sequencing provides insights into the evolution of gene families encoding plant cell wall-degrading enzymes in longhorned beetles.</title>
        <authorList>
            <person name="Shin N.R."/>
            <person name="Okamura Y."/>
            <person name="Kirsch R."/>
            <person name="Pauchet Y."/>
        </authorList>
    </citation>
    <scope>NUCLEOTIDE SEQUENCE</scope>
    <source>
        <strain evidence="2">MMC_N1</strain>
    </source>
</reference>
<evidence type="ECO:0000313" key="3">
    <source>
        <dbReference type="Proteomes" id="UP001162164"/>
    </source>
</evidence>
<proteinExistence type="predicted"/>
<gene>
    <name evidence="2" type="ORF">NQ317_013908</name>
</gene>
<evidence type="ECO:0000259" key="1">
    <source>
        <dbReference type="Pfam" id="PF00248"/>
    </source>
</evidence>
<protein>
    <recommendedName>
        <fullName evidence="1">NADP-dependent oxidoreductase domain-containing protein</fullName>
    </recommendedName>
</protein>
<dbReference type="PRINTS" id="PR00069">
    <property type="entry name" value="ALDKETRDTASE"/>
</dbReference>
<accession>A0ABQ9K7B5</accession>
<comment type="caution">
    <text evidence="2">The sequence shown here is derived from an EMBL/GenBank/DDBJ whole genome shotgun (WGS) entry which is preliminary data.</text>
</comment>
<dbReference type="Proteomes" id="UP001162164">
    <property type="component" value="Unassembled WGS sequence"/>
</dbReference>
<organism evidence="2 3">
    <name type="scientific">Molorchus minor</name>
    <dbReference type="NCBI Taxonomy" id="1323400"/>
    <lineage>
        <taxon>Eukaryota</taxon>
        <taxon>Metazoa</taxon>
        <taxon>Ecdysozoa</taxon>
        <taxon>Arthropoda</taxon>
        <taxon>Hexapoda</taxon>
        <taxon>Insecta</taxon>
        <taxon>Pterygota</taxon>
        <taxon>Neoptera</taxon>
        <taxon>Endopterygota</taxon>
        <taxon>Coleoptera</taxon>
        <taxon>Polyphaga</taxon>
        <taxon>Cucujiformia</taxon>
        <taxon>Chrysomeloidea</taxon>
        <taxon>Cerambycidae</taxon>
        <taxon>Lamiinae</taxon>
        <taxon>Monochamini</taxon>
        <taxon>Molorchus</taxon>
    </lineage>
</organism>
<name>A0ABQ9K7B5_9CUCU</name>
<dbReference type="InterPro" id="IPR023210">
    <property type="entry name" value="NADP_OxRdtase_dom"/>
</dbReference>
<dbReference type="InterPro" id="IPR020471">
    <property type="entry name" value="AKR"/>
</dbReference>
<dbReference type="SUPFAM" id="SSF51430">
    <property type="entry name" value="NAD(P)-linked oxidoreductase"/>
    <property type="match status" value="1"/>
</dbReference>
<dbReference type="PROSITE" id="PS00798">
    <property type="entry name" value="ALDOKETO_REDUCTASE_1"/>
    <property type="match status" value="1"/>
</dbReference>
<sequence>MATQGFVDMLGDIKMPSVGLGTWQVTDEKELELALNTALEAGYRHIDTAFIYQNEAIVGRVLNKWFSSGKLKREDVFVTTKLPMSGVHEDRVENYMKKSLDNLQLDYVDLYLIHFPICFKMTGGDPRSSEPEKN</sequence>
<dbReference type="InterPro" id="IPR018170">
    <property type="entry name" value="Aldo/ket_reductase_CS"/>
</dbReference>